<sequence length="215" mass="25109">MDQRLEKLEQYQKEMQDRLQLQMQERLDKMKQEMSEKMRESQEDIVAKLTRLITKGNDKGKGPMADVDEGNDDELFYPPGFTPPHEQTQAEYPRKSTVTIMPQQFRAGISNPQTGPGFNLENNPINSAIPDFDEVVENERMKEELPKQLEEKCRWLEEKFKAMEVTESYRGIDAKELSLVPDLILPHKFKMPEFEKYNGTTCPEAHTTMFCRQMA</sequence>
<reference evidence="2" key="1">
    <citation type="journal article" date="2020" name="Nat. Genet.">
        <title>Genomic diversifications of five Gossypium allopolyploid species and their impact on cotton improvement.</title>
        <authorList>
            <person name="Chen Z.J."/>
            <person name="Sreedasyam A."/>
            <person name="Ando A."/>
            <person name="Song Q."/>
            <person name="De Santiago L.M."/>
            <person name="Hulse-Kemp A.M."/>
            <person name="Ding M."/>
            <person name="Ye W."/>
            <person name="Kirkbride R.C."/>
            <person name="Jenkins J."/>
            <person name="Plott C."/>
            <person name="Lovell J."/>
            <person name="Lin Y.M."/>
            <person name="Vaughn R."/>
            <person name="Liu B."/>
            <person name="Simpson S."/>
            <person name="Scheffler B.E."/>
            <person name="Wen L."/>
            <person name="Saski C.A."/>
            <person name="Grover C.E."/>
            <person name="Hu G."/>
            <person name="Conover J.L."/>
            <person name="Carlson J.W."/>
            <person name="Shu S."/>
            <person name="Boston L.B."/>
            <person name="Williams M."/>
            <person name="Peterson D.G."/>
            <person name="McGee K."/>
            <person name="Jones D.C."/>
            <person name="Wendel J.F."/>
            <person name="Stelly D.M."/>
            <person name="Grimwood J."/>
            <person name="Schmutz J."/>
        </authorList>
    </citation>
    <scope>NUCLEOTIDE SEQUENCE [LARGE SCALE GENOMIC DNA]</scope>
    <source>
        <strain evidence="2">cv. TM-1</strain>
    </source>
</reference>
<organism evidence="2 3">
    <name type="scientific">Gossypium hirsutum</name>
    <name type="common">Upland cotton</name>
    <name type="synonym">Gossypium mexicanum</name>
    <dbReference type="NCBI Taxonomy" id="3635"/>
    <lineage>
        <taxon>Eukaryota</taxon>
        <taxon>Viridiplantae</taxon>
        <taxon>Streptophyta</taxon>
        <taxon>Embryophyta</taxon>
        <taxon>Tracheophyta</taxon>
        <taxon>Spermatophyta</taxon>
        <taxon>Magnoliopsida</taxon>
        <taxon>eudicotyledons</taxon>
        <taxon>Gunneridae</taxon>
        <taxon>Pentapetalae</taxon>
        <taxon>rosids</taxon>
        <taxon>malvids</taxon>
        <taxon>Malvales</taxon>
        <taxon>Malvaceae</taxon>
        <taxon>Malvoideae</taxon>
        <taxon>Gossypium</taxon>
    </lineage>
</organism>
<feature type="coiled-coil region" evidence="1">
    <location>
        <begin position="5"/>
        <end position="44"/>
    </location>
</feature>
<dbReference type="GeneID" id="121223245"/>
<evidence type="ECO:0000313" key="3">
    <source>
        <dbReference type="RefSeq" id="XP_040960312.1"/>
    </source>
</evidence>
<keyword evidence="1" id="KW-0175">Coiled coil</keyword>
<evidence type="ECO:0000313" key="2">
    <source>
        <dbReference type="Proteomes" id="UP000818029"/>
    </source>
</evidence>
<protein>
    <submittedName>
        <fullName evidence="3">Uncharacterized protein</fullName>
    </submittedName>
</protein>
<name>A0ABM3AZU0_GOSHI</name>
<dbReference type="RefSeq" id="XP_040960312.1">
    <property type="nucleotide sequence ID" value="XM_041104378.1"/>
</dbReference>
<gene>
    <name evidence="3" type="primary">LOC121223245</name>
</gene>
<accession>A0ABM3AZU0</accession>
<dbReference type="Proteomes" id="UP000818029">
    <property type="component" value="Chromosome D11"/>
</dbReference>
<keyword evidence="2" id="KW-1185">Reference proteome</keyword>
<proteinExistence type="predicted"/>
<reference evidence="3" key="2">
    <citation type="submission" date="2025-08" db="UniProtKB">
        <authorList>
            <consortium name="RefSeq"/>
        </authorList>
    </citation>
    <scope>IDENTIFICATION</scope>
</reference>
<evidence type="ECO:0000256" key="1">
    <source>
        <dbReference type="SAM" id="Coils"/>
    </source>
</evidence>